<accession>A0A6J5F8Z8</accession>
<reference evidence="2 3" key="1">
    <citation type="submission" date="2020-04" db="EMBL/GenBank/DDBJ databases">
        <authorList>
            <person name="De Canck E."/>
        </authorList>
    </citation>
    <scope>NUCLEOTIDE SEQUENCE [LARGE SCALE GENOMIC DNA]</scope>
    <source>
        <strain evidence="2 3">LMG 29542</strain>
    </source>
</reference>
<organism evidence="2 3">
    <name type="scientific">Paraburkholderia humisilvae</name>
    <dbReference type="NCBI Taxonomy" id="627669"/>
    <lineage>
        <taxon>Bacteria</taxon>
        <taxon>Pseudomonadati</taxon>
        <taxon>Pseudomonadota</taxon>
        <taxon>Betaproteobacteria</taxon>
        <taxon>Burkholderiales</taxon>
        <taxon>Burkholderiaceae</taxon>
        <taxon>Paraburkholderia</taxon>
    </lineage>
</organism>
<name>A0A6J5F8Z8_9BURK</name>
<dbReference type="SUPFAM" id="SSF53474">
    <property type="entry name" value="alpha/beta-Hydrolases"/>
    <property type="match status" value="1"/>
</dbReference>
<dbReference type="InterPro" id="IPR000073">
    <property type="entry name" value="AB_hydrolase_1"/>
</dbReference>
<dbReference type="EMBL" id="CADIKH010000215">
    <property type="protein sequence ID" value="CAB3774964.1"/>
    <property type="molecule type" value="Genomic_DNA"/>
</dbReference>
<gene>
    <name evidence="2" type="primary">bpoC</name>
    <name evidence="2" type="ORF">LMG29542_08346</name>
</gene>
<proteinExistence type="predicted"/>
<keyword evidence="3" id="KW-1185">Reference proteome</keyword>
<dbReference type="GO" id="GO:0019806">
    <property type="term" value="F:bromide peroxidase activity"/>
    <property type="evidence" value="ECO:0007669"/>
    <property type="project" value="UniProtKB-EC"/>
</dbReference>
<dbReference type="PANTHER" id="PTHR43433:SF5">
    <property type="entry name" value="AB HYDROLASE-1 DOMAIN-CONTAINING PROTEIN"/>
    <property type="match status" value="1"/>
</dbReference>
<protein>
    <submittedName>
        <fullName evidence="2">Non-heme bromoperoxidase BpoC</fullName>
        <ecNumber evidence="2">1.11.1.18</ecNumber>
    </submittedName>
</protein>
<dbReference type="PANTHER" id="PTHR43433">
    <property type="entry name" value="HYDROLASE, ALPHA/BETA FOLD FAMILY PROTEIN"/>
    <property type="match status" value="1"/>
</dbReference>
<sequence length="264" mass="29190">MAIAEINSANFYYEIRGDGPPLILIAGYTWDHTFWDQMVPTLEKNFRIVTFDNRGIGRTLDDGRPFSIHTMAADVAALIDYLGLSHVNVMAQSMGGAIAQTMFTQFPDSCEKCIILNSTQIFSLGAIKSLEYLLELRKAGVDSGFQENAALRLLAGLTWQTMPMNITKFMAELSDNPVQQSVADQERQIEALKSFDARQLNLPRRHATLVVSAIEDLLTPPREGKELATSLGAKYVAIPGGHPSPIEQPNCVVELCLSFLRRGN</sequence>
<dbReference type="InterPro" id="IPR029058">
    <property type="entry name" value="AB_hydrolase_fold"/>
</dbReference>
<keyword evidence="2" id="KW-0560">Oxidoreductase</keyword>
<evidence type="ECO:0000259" key="1">
    <source>
        <dbReference type="Pfam" id="PF00561"/>
    </source>
</evidence>
<evidence type="ECO:0000313" key="2">
    <source>
        <dbReference type="EMBL" id="CAB3774964.1"/>
    </source>
</evidence>
<keyword evidence="2" id="KW-0575">Peroxidase</keyword>
<dbReference type="InterPro" id="IPR050471">
    <property type="entry name" value="AB_hydrolase"/>
</dbReference>
<dbReference type="Pfam" id="PF00561">
    <property type="entry name" value="Abhydrolase_1"/>
    <property type="match status" value="1"/>
</dbReference>
<dbReference type="PRINTS" id="PR00111">
    <property type="entry name" value="ABHYDROLASE"/>
</dbReference>
<feature type="domain" description="AB hydrolase-1" evidence="1">
    <location>
        <begin position="20"/>
        <end position="248"/>
    </location>
</feature>
<dbReference type="Gene3D" id="3.40.50.1820">
    <property type="entry name" value="alpha/beta hydrolase"/>
    <property type="match status" value="1"/>
</dbReference>
<dbReference type="AlphaFoldDB" id="A0A6J5F8Z8"/>
<dbReference type="RefSeq" id="WP_175233379.1">
    <property type="nucleotide sequence ID" value="NZ_CADIKH010000215.1"/>
</dbReference>
<evidence type="ECO:0000313" key="3">
    <source>
        <dbReference type="Proteomes" id="UP000494363"/>
    </source>
</evidence>
<dbReference type="EC" id="1.11.1.18" evidence="2"/>
<dbReference type="Proteomes" id="UP000494363">
    <property type="component" value="Unassembled WGS sequence"/>
</dbReference>